<evidence type="ECO:0000256" key="4">
    <source>
        <dbReference type="ARBA" id="ARBA00023172"/>
    </source>
</evidence>
<keyword evidence="9" id="KW-1185">Reference proteome</keyword>
<sequence>MFKLTKRSVEGLEVETADYFVWDRDMRGFGIRVYPSGKKTYLVQYRAGHRTRRVTIGQHGVLTTEEARNEAKQLLASVARGEDPSAQRRAKRHAPTIAGLCDRFLEEYVDQHCKPTTARDYHSIIRRFIRPKLGPIAIAEVSRADVVAFHHELRDTPYQANRAASMLSKLFNLAEDWGLRQAGSNPARRIKKFREEEKKRYLSDDEQIRLGEVLAESLEEGSESVYVVSAILLLIYTGCRLNEILTLRWDYVTSHHLELPDSKTGRRRIPLPREAYEILMELPREEGNPYVILGDVEGQPLVNLQKPWRRIRERAGLNDVRIHDLRHTYASVAMKDGIDPFTLKEILGHKNLTTTLRYAHLADDAVQKAAGSVAARLARAVRSRDRQDGPALRVVR</sequence>
<dbReference type="Pfam" id="PF00589">
    <property type="entry name" value="Phage_integrase"/>
    <property type="match status" value="1"/>
</dbReference>
<keyword evidence="3 5" id="KW-0238">DNA-binding</keyword>
<evidence type="ECO:0000256" key="3">
    <source>
        <dbReference type="ARBA" id="ARBA00023125"/>
    </source>
</evidence>
<dbReference type="Pfam" id="PF13356">
    <property type="entry name" value="Arm-DNA-bind_3"/>
    <property type="match status" value="1"/>
</dbReference>
<dbReference type="InterPro" id="IPR013762">
    <property type="entry name" value="Integrase-like_cat_sf"/>
</dbReference>
<keyword evidence="4" id="KW-0233">DNA recombination</keyword>
<organism evidence="8 9">
    <name type="scientific">Celeribacter neptunius</name>
    <dbReference type="NCBI Taxonomy" id="588602"/>
    <lineage>
        <taxon>Bacteria</taxon>
        <taxon>Pseudomonadati</taxon>
        <taxon>Pseudomonadota</taxon>
        <taxon>Alphaproteobacteria</taxon>
        <taxon>Rhodobacterales</taxon>
        <taxon>Roseobacteraceae</taxon>
        <taxon>Celeribacter</taxon>
    </lineage>
</organism>
<dbReference type="InterPro" id="IPR010998">
    <property type="entry name" value="Integrase_recombinase_N"/>
</dbReference>
<dbReference type="Gene3D" id="1.10.150.130">
    <property type="match status" value="1"/>
</dbReference>
<dbReference type="GO" id="GO:0006310">
    <property type="term" value="P:DNA recombination"/>
    <property type="evidence" value="ECO:0007669"/>
    <property type="project" value="UniProtKB-KW"/>
</dbReference>
<dbReference type="InterPro" id="IPR038488">
    <property type="entry name" value="Integrase_DNA-bd_sf"/>
</dbReference>
<evidence type="ECO:0000259" key="7">
    <source>
        <dbReference type="PROSITE" id="PS51900"/>
    </source>
</evidence>
<evidence type="ECO:0000256" key="5">
    <source>
        <dbReference type="PROSITE-ProRule" id="PRU01248"/>
    </source>
</evidence>
<dbReference type="STRING" id="588602.SAMN04487991_2361"/>
<dbReference type="RefSeq" id="WP_090060892.1">
    <property type="nucleotide sequence ID" value="NZ_FORH01000004.1"/>
</dbReference>
<feature type="domain" description="Tyr recombinase" evidence="6">
    <location>
        <begin position="197"/>
        <end position="371"/>
    </location>
</feature>
<evidence type="ECO:0000256" key="1">
    <source>
        <dbReference type="ARBA" id="ARBA00008857"/>
    </source>
</evidence>
<dbReference type="InterPro" id="IPR044068">
    <property type="entry name" value="CB"/>
</dbReference>
<protein>
    <submittedName>
        <fullName evidence="8">Site-specific recombinase XerD</fullName>
    </submittedName>
</protein>
<dbReference type="Gene3D" id="1.10.443.10">
    <property type="entry name" value="Intergrase catalytic core"/>
    <property type="match status" value="1"/>
</dbReference>
<evidence type="ECO:0000256" key="2">
    <source>
        <dbReference type="ARBA" id="ARBA00022908"/>
    </source>
</evidence>
<dbReference type="Pfam" id="PF14659">
    <property type="entry name" value="Phage_int_SAM_3"/>
    <property type="match status" value="1"/>
</dbReference>
<dbReference type="AlphaFoldDB" id="A0A1I3S729"/>
<dbReference type="InterPro" id="IPR004107">
    <property type="entry name" value="Integrase_SAM-like_N"/>
</dbReference>
<gene>
    <name evidence="8" type="ORF">SAMN04487991_2361</name>
</gene>
<reference evidence="9" key="1">
    <citation type="submission" date="2016-10" db="EMBL/GenBank/DDBJ databases">
        <authorList>
            <person name="Varghese N."/>
            <person name="Submissions S."/>
        </authorList>
    </citation>
    <scope>NUCLEOTIDE SEQUENCE [LARGE SCALE GENOMIC DNA]</scope>
    <source>
        <strain evidence="9">DSM 26471</strain>
    </source>
</reference>
<feature type="domain" description="Core-binding (CB)" evidence="7">
    <location>
        <begin position="95"/>
        <end position="175"/>
    </location>
</feature>
<dbReference type="PROSITE" id="PS51898">
    <property type="entry name" value="TYR_RECOMBINASE"/>
    <property type="match status" value="1"/>
</dbReference>
<evidence type="ECO:0000313" key="8">
    <source>
        <dbReference type="EMBL" id="SFJ54624.1"/>
    </source>
</evidence>
<dbReference type="EMBL" id="FORH01000004">
    <property type="protein sequence ID" value="SFJ54624.1"/>
    <property type="molecule type" value="Genomic_DNA"/>
</dbReference>
<dbReference type="InterPro" id="IPR011010">
    <property type="entry name" value="DNA_brk_join_enz"/>
</dbReference>
<evidence type="ECO:0000259" key="6">
    <source>
        <dbReference type="PROSITE" id="PS51898"/>
    </source>
</evidence>
<dbReference type="Proteomes" id="UP000199630">
    <property type="component" value="Unassembled WGS sequence"/>
</dbReference>
<dbReference type="CDD" id="cd00796">
    <property type="entry name" value="INT_Rci_Hp1_C"/>
    <property type="match status" value="1"/>
</dbReference>
<name>A0A1I3S729_9RHOB</name>
<dbReference type="PANTHER" id="PTHR30629">
    <property type="entry name" value="PROPHAGE INTEGRASE"/>
    <property type="match status" value="1"/>
</dbReference>
<dbReference type="OrthoDB" id="6388170at2"/>
<evidence type="ECO:0000313" key="9">
    <source>
        <dbReference type="Proteomes" id="UP000199630"/>
    </source>
</evidence>
<accession>A0A1I3S729</accession>
<keyword evidence="2" id="KW-0229">DNA integration</keyword>
<dbReference type="InterPro" id="IPR025166">
    <property type="entry name" value="Integrase_DNA_bind_dom"/>
</dbReference>
<dbReference type="GO" id="GO:0015074">
    <property type="term" value="P:DNA integration"/>
    <property type="evidence" value="ECO:0007669"/>
    <property type="project" value="UniProtKB-KW"/>
</dbReference>
<dbReference type="PROSITE" id="PS51900">
    <property type="entry name" value="CB"/>
    <property type="match status" value="1"/>
</dbReference>
<dbReference type="SUPFAM" id="SSF56349">
    <property type="entry name" value="DNA breaking-rejoining enzymes"/>
    <property type="match status" value="1"/>
</dbReference>
<dbReference type="PANTHER" id="PTHR30629:SF2">
    <property type="entry name" value="PROPHAGE INTEGRASE INTS-RELATED"/>
    <property type="match status" value="1"/>
</dbReference>
<dbReference type="InterPro" id="IPR002104">
    <property type="entry name" value="Integrase_catalytic"/>
</dbReference>
<dbReference type="Gene3D" id="3.30.160.390">
    <property type="entry name" value="Integrase, DNA-binding domain"/>
    <property type="match status" value="1"/>
</dbReference>
<comment type="similarity">
    <text evidence="1">Belongs to the 'phage' integrase family.</text>
</comment>
<dbReference type="GO" id="GO:0003677">
    <property type="term" value="F:DNA binding"/>
    <property type="evidence" value="ECO:0007669"/>
    <property type="project" value="UniProtKB-UniRule"/>
</dbReference>
<proteinExistence type="inferred from homology"/>
<dbReference type="InterPro" id="IPR050808">
    <property type="entry name" value="Phage_Integrase"/>
</dbReference>